<protein>
    <submittedName>
        <fullName evidence="1">Uncharacterized protein</fullName>
    </submittedName>
</protein>
<comment type="caution">
    <text evidence="1">The sequence shown here is derived from an EMBL/GenBank/DDBJ whole genome shotgun (WGS) entry which is preliminary data.</text>
</comment>
<sequence>MIMHSNKQVCCRAWATVRLSCVFRTCKHTENHRGSSEHYKLKFNLHETVCLKSENYEKSKCTFMENGLLLAFSTSFCPEGILSFCQHCSDL</sequence>
<name>A0ABR1A1J9_HUSHU</name>
<dbReference type="EMBL" id="JAHFZB010000004">
    <property type="protein sequence ID" value="KAK6490450.1"/>
    <property type="molecule type" value="Genomic_DNA"/>
</dbReference>
<dbReference type="Proteomes" id="UP001369086">
    <property type="component" value="Unassembled WGS sequence"/>
</dbReference>
<dbReference type="Gene3D" id="3.10.450.10">
    <property type="match status" value="1"/>
</dbReference>
<gene>
    <name evidence="1" type="ORF">HHUSO_G4992</name>
</gene>
<dbReference type="Pfam" id="PF00666">
    <property type="entry name" value="Cathelicidins"/>
    <property type="match status" value="1"/>
</dbReference>
<dbReference type="SUPFAM" id="SSF54403">
    <property type="entry name" value="Cystatin/monellin"/>
    <property type="match status" value="1"/>
</dbReference>
<proteinExistence type="predicted"/>
<evidence type="ECO:0000313" key="1">
    <source>
        <dbReference type="EMBL" id="KAK6490450.1"/>
    </source>
</evidence>
<accession>A0ABR1A1J9</accession>
<keyword evidence="2" id="KW-1185">Reference proteome</keyword>
<evidence type="ECO:0000313" key="2">
    <source>
        <dbReference type="Proteomes" id="UP001369086"/>
    </source>
</evidence>
<organism evidence="1 2">
    <name type="scientific">Huso huso</name>
    <name type="common">Beluga</name>
    <name type="synonym">Acipenser huso</name>
    <dbReference type="NCBI Taxonomy" id="61971"/>
    <lineage>
        <taxon>Eukaryota</taxon>
        <taxon>Metazoa</taxon>
        <taxon>Chordata</taxon>
        <taxon>Craniata</taxon>
        <taxon>Vertebrata</taxon>
        <taxon>Euteleostomi</taxon>
        <taxon>Actinopterygii</taxon>
        <taxon>Chondrostei</taxon>
        <taxon>Acipenseriformes</taxon>
        <taxon>Acipenseridae</taxon>
        <taxon>Huso</taxon>
    </lineage>
</organism>
<reference evidence="1 2" key="1">
    <citation type="submission" date="2021-05" db="EMBL/GenBank/DDBJ databases">
        <authorList>
            <person name="Zahm M."/>
            <person name="Klopp C."/>
            <person name="Cabau C."/>
            <person name="Kuhl H."/>
            <person name="Suciu R."/>
            <person name="Ciorpac M."/>
            <person name="Holostenco D."/>
            <person name="Gessner J."/>
            <person name="Wuertz S."/>
            <person name="Hohne C."/>
            <person name="Stock M."/>
            <person name="Gislard M."/>
            <person name="Lluch J."/>
            <person name="Milhes M."/>
            <person name="Lampietro C."/>
            <person name="Lopez Roques C."/>
            <person name="Donnadieu C."/>
            <person name="Du K."/>
            <person name="Schartl M."/>
            <person name="Guiguen Y."/>
        </authorList>
    </citation>
    <scope>NUCLEOTIDE SEQUENCE [LARGE SCALE GENOMIC DNA]</scope>
    <source>
        <strain evidence="1">Hh-F2</strain>
        <tissue evidence="1">Blood</tissue>
    </source>
</reference>
<dbReference type="InterPro" id="IPR046350">
    <property type="entry name" value="Cystatin_sf"/>
</dbReference>